<dbReference type="EMBL" id="CAJNIZ010046609">
    <property type="protein sequence ID" value="CAE7752388.1"/>
    <property type="molecule type" value="Genomic_DNA"/>
</dbReference>
<protein>
    <submittedName>
        <fullName evidence="1">SLC4A5 protein</fullName>
    </submittedName>
</protein>
<sequence length="57" mass="6348">EQAIQQSEEISGLSLGPLRERNIADATLRSAWFADVCSFDCAKHHSLDLLDHLRGLL</sequence>
<comment type="caution">
    <text evidence="1">The sequence shown here is derived from an EMBL/GenBank/DDBJ whole genome shotgun (WGS) entry which is preliminary data.</text>
</comment>
<dbReference type="AlphaFoldDB" id="A0A812XMV0"/>
<gene>
    <name evidence="1" type="primary">SLC4A5</name>
    <name evidence="1" type="ORF">SPIL2461_LOCUS21804</name>
</gene>
<dbReference type="Proteomes" id="UP000649617">
    <property type="component" value="Unassembled WGS sequence"/>
</dbReference>
<name>A0A812XMV0_SYMPI</name>
<keyword evidence="2" id="KW-1185">Reference proteome</keyword>
<feature type="non-terminal residue" evidence="1">
    <location>
        <position position="57"/>
    </location>
</feature>
<proteinExistence type="predicted"/>
<accession>A0A812XMV0</accession>
<reference evidence="1" key="1">
    <citation type="submission" date="2021-02" db="EMBL/GenBank/DDBJ databases">
        <authorList>
            <person name="Dougan E. K."/>
            <person name="Rhodes N."/>
            <person name="Thang M."/>
            <person name="Chan C."/>
        </authorList>
    </citation>
    <scope>NUCLEOTIDE SEQUENCE</scope>
</reference>
<feature type="non-terminal residue" evidence="1">
    <location>
        <position position="1"/>
    </location>
</feature>
<evidence type="ECO:0000313" key="2">
    <source>
        <dbReference type="Proteomes" id="UP000649617"/>
    </source>
</evidence>
<organism evidence="1 2">
    <name type="scientific">Symbiodinium pilosum</name>
    <name type="common">Dinoflagellate</name>
    <dbReference type="NCBI Taxonomy" id="2952"/>
    <lineage>
        <taxon>Eukaryota</taxon>
        <taxon>Sar</taxon>
        <taxon>Alveolata</taxon>
        <taxon>Dinophyceae</taxon>
        <taxon>Suessiales</taxon>
        <taxon>Symbiodiniaceae</taxon>
        <taxon>Symbiodinium</taxon>
    </lineage>
</organism>
<evidence type="ECO:0000313" key="1">
    <source>
        <dbReference type="EMBL" id="CAE7752388.1"/>
    </source>
</evidence>